<accession>I0A0Z4</accession>
<reference evidence="2" key="1">
    <citation type="submission" date="2012-03" db="EMBL/GenBank/DDBJ databases">
        <title>Fervidicoccus fontis complete genome analysis confirms its distinct phylogenetic position and predicts its environmental function.</title>
        <authorList>
            <person name="Lebedinsky A.V."/>
            <person name="Mardanov A.V."/>
            <person name="Gumerov V.M."/>
            <person name="Beletsky A.V."/>
            <person name="Kublanov I.V."/>
            <person name="Perevalova A.A."/>
            <person name="Bonch-Osmolovskaya E.A."/>
            <person name="Ravin N.V."/>
            <person name="Skryabin K.G."/>
        </authorList>
    </citation>
    <scope>NUCLEOTIDE SEQUENCE [LARGE SCALE GENOMIC DNA]</scope>
    <source>
        <strain evidence="2">DSM 19380 / VKM B-2539 / Kam940</strain>
    </source>
</reference>
<dbReference type="KEGG" id="ffo:FFONT_0662"/>
<organism evidence="1 2">
    <name type="scientific">Fervidicoccus fontis (strain DSM 19380 / JCM 18336 / VKM B-2539 / Kam940)</name>
    <dbReference type="NCBI Taxonomy" id="1163730"/>
    <lineage>
        <taxon>Archaea</taxon>
        <taxon>Thermoproteota</taxon>
        <taxon>Thermoprotei</taxon>
        <taxon>Fervidicoccales</taxon>
        <taxon>Fervidicoccaceae</taxon>
        <taxon>Fervidicoccus</taxon>
    </lineage>
</organism>
<dbReference type="OrthoDB" id="384148at2157"/>
<dbReference type="AlphaFoldDB" id="I0A0Z4"/>
<reference evidence="1 2" key="2">
    <citation type="journal article" date="2014" name="Extremophiles">
        <title>Analysis of the complete genome of Fervidococcus fontis confirms the distinct phylogenetic position of the order Fervidicoccales and suggests its environmental function.</title>
        <authorList>
            <person name="Lebedinsky A.V."/>
            <person name="Mardanov A.V."/>
            <person name="Kublanov I.V."/>
            <person name="Gumerov V.M."/>
            <person name="Beletsky A.V."/>
            <person name="Perevalova A.A."/>
            <person name="Bidzhieva S.Kh."/>
            <person name="Bonch-Osmolovskaya E.A."/>
            <person name="Skryabin K.G."/>
            <person name="Ravin N.V."/>
        </authorList>
    </citation>
    <scope>NUCLEOTIDE SEQUENCE [LARGE SCALE GENOMIC DNA]</scope>
    <source>
        <strain evidence="2">DSM 19380 / VKM B-2539 / Kam940</strain>
    </source>
</reference>
<evidence type="ECO:0000313" key="1">
    <source>
        <dbReference type="EMBL" id="AFH42651.1"/>
    </source>
</evidence>
<protein>
    <submittedName>
        <fullName evidence="1">Uncharacterized protein</fullName>
    </submittedName>
</protein>
<name>I0A0Z4_FERFK</name>
<gene>
    <name evidence="1" type="ordered locus">FFONT_0662</name>
</gene>
<dbReference type="RefSeq" id="WP_014557800.1">
    <property type="nucleotide sequence ID" value="NC_017461.1"/>
</dbReference>
<dbReference type="GeneID" id="12449741"/>
<sequence>MGTVEHEPFVLFANDKFFGELKKKHGVGMLGRKPLQKMISDKGIKFEDLDRDEAKEVLEKMSVKATASTSDVMKSLALALFTPTSLFYALSKKVVFVEGMMVGEDLIIIHLLAEIPRLFKTTLLYHIFLTVPINESGWKLAVDLYRGLRSESREAPITEEDWENLRPIREKNAESLKVKGFLENSWDIIGKAA</sequence>
<dbReference type="HOGENOM" id="CLU_1485840_0_0_2"/>
<proteinExistence type="predicted"/>
<keyword evidence="2" id="KW-1185">Reference proteome</keyword>
<evidence type="ECO:0000313" key="2">
    <source>
        <dbReference type="Proteomes" id="UP000007391"/>
    </source>
</evidence>
<dbReference type="Proteomes" id="UP000007391">
    <property type="component" value="Chromosome"/>
</dbReference>
<dbReference type="InParanoid" id="I0A0Z4"/>
<dbReference type="EMBL" id="CP003423">
    <property type="protein sequence ID" value="AFH42651.1"/>
    <property type="molecule type" value="Genomic_DNA"/>
</dbReference>